<comment type="catalytic activity">
    <reaction evidence="6 7">
        <text>thymidine + phosphate = 2-deoxy-alpha-D-ribose 1-phosphate + thymine</text>
        <dbReference type="Rhea" id="RHEA:16037"/>
        <dbReference type="ChEBI" id="CHEBI:17748"/>
        <dbReference type="ChEBI" id="CHEBI:17821"/>
        <dbReference type="ChEBI" id="CHEBI:43474"/>
        <dbReference type="ChEBI" id="CHEBI:57259"/>
        <dbReference type="EC" id="2.4.2.4"/>
    </reaction>
</comment>
<dbReference type="Gene3D" id="3.40.1030.10">
    <property type="entry name" value="Nucleoside phosphorylase/phosphoribosyltransferase catalytic domain"/>
    <property type="match status" value="1"/>
</dbReference>
<evidence type="ECO:0000256" key="6">
    <source>
        <dbReference type="ARBA" id="ARBA00048550"/>
    </source>
</evidence>
<dbReference type="RefSeq" id="WP_138285793.1">
    <property type="nucleotide sequence ID" value="NZ_CP058350.1"/>
</dbReference>
<dbReference type="InterPro" id="IPR036320">
    <property type="entry name" value="Glycosyl_Trfase_fam3_N_dom_sf"/>
</dbReference>
<sequence>MLPQEIIRRKRDGAQLSADEISGFIKGLSAETISEGQVAAFAMAVFFQGMEPDEIVALTLAMRDSGEVLRWDGVGKPIADKHSTGGVGDNVSLMLAPIVAACGLAVPMISGRGLGHTGGTLDKLQSIPGYDVMPDNATFRRAVDEAACAIIGQTGDLAPADKRLYAIRDVTATVESIPLITASILSKKLAAGLESLVLDVKFGNGAFMAKPEDAEALARSLVRVANGAGVRTTALLTDMNEPLADCAGNAIEVQNAVDFLKGLKSGSRLEEVTLALGAEMLINAGVESDASIALDRCKAVLSSGEAAEIFGRMVHVLGGPSDFMEKAEHYLPQAPVIIPVEADRDGYLASAATRDLGLCVVSLGGGRQRPSDAIDHKVGLSGFKPLGTKISKGEPIAYVHANDPDAAKRAADEVKSCYGIGDKKPVISSAIGQRISS</sequence>
<dbReference type="NCBIfam" id="TIGR02644">
    <property type="entry name" value="Y_phosphoryl"/>
    <property type="match status" value="1"/>
</dbReference>
<reference evidence="9 10" key="1">
    <citation type="submission" date="2020-06" db="EMBL/GenBank/DDBJ databases">
        <title>Genome sequence of Rhizobium sp strain ADMK78.</title>
        <authorList>
            <person name="Rahi P."/>
        </authorList>
    </citation>
    <scope>NUCLEOTIDE SEQUENCE [LARGE SCALE GENOMIC DNA]</scope>
    <source>
        <strain evidence="9 10">ADMK78</strain>
    </source>
</reference>
<dbReference type="Pfam" id="PF02885">
    <property type="entry name" value="Glycos_trans_3N"/>
    <property type="match status" value="1"/>
</dbReference>
<evidence type="ECO:0000256" key="4">
    <source>
        <dbReference type="ARBA" id="ARBA00022676"/>
    </source>
</evidence>
<dbReference type="EMBL" id="CP058350">
    <property type="protein sequence ID" value="QLF69073.1"/>
    <property type="molecule type" value="Genomic_DNA"/>
</dbReference>
<gene>
    <name evidence="7 9" type="primary">deoA</name>
    <name evidence="9" type="ORF">FE840_005690</name>
</gene>
<dbReference type="Proteomes" id="UP000308530">
    <property type="component" value="Chromosome"/>
</dbReference>
<dbReference type="Gene3D" id="1.20.970.10">
    <property type="entry name" value="Transferase, Pyrimidine Nucleoside Phosphorylase, Chain C"/>
    <property type="match status" value="1"/>
</dbReference>
<evidence type="ECO:0000259" key="8">
    <source>
        <dbReference type="SMART" id="SM00941"/>
    </source>
</evidence>
<evidence type="ECO:0000256" key="5">
    <source>
        <dbReference type="ARBA" id="ARBA00022679"/>
    </source>
</evidence>
<dbReference type="InterPro" id="IPR000053">
    <property type="entry name" value="Thymidine/pyrmidine_PPase"/>
</dbReference>
<comment type="similarity">
    <text evidence="1 7">Belongs to the thymidine/pyrimidine-nucleoside phosphorylase family.</text>
</comment>
<evidence type="ECO:0000256" key="1">
    <source>
        <dbReference type="ARBA" id="ARBA00006915"/>
    </source>
</evidence>
<keyword evidence="10" id="KW-1185">Reference proteome</keyword>
<evidence type="ECO:0000256" key="7">
    <source>
        <dbReference type="HAMAP-Rule" id="MF_01628"/>
    </source>
</evidence>
<dbReference type="PANTHER" id="PTHR10515">
    <property type="entry name" value="THYMIDINE PHOSPHORYLASE"/>
    <property type="match status" value="1"/>
</dbReference>
<dbReference type="Pfam" id="PF00591">
    <property type="entry name" value="Glycos_transf_3"/>
    <property type="match status" value="1"/>
</dbReference>
<keyword evidence="4 7" id="KW-0328">Glycosyltransferase</keyword>
<dbReference type="SUPFAM" id="SSF47648">
    <property type="entry name" value="Nucleoside phosphorylase/phosphoribosyltransferase N-terminal domain"/>
    <property type="match status" value="1"/>
</dbReference>
<evidence type="ECO:0000256" key="2">
    <source>
        <dbReference type="ARBA" id="ARBA00011738"/>
    </source>
</evidence>
<comment type="pathway">
    <text evidence="7">Pyrimidine metabolism; dTMP biosynthesis via salvage pathway; dTMP from thymine: step 1/2.</text>
</comment>
<dbReference type="HAMAP" id="MF_01628">
    <property type="entry name" value="Thymid_phosp"/>
    <property type="match status" value="1"/>
</dbReference>
<dbReference type="GO" id="GO:0009032">
    <property type="term" value="F:thymidine phosphorylase activity"/>
    <property type="evidence" value="ECO:0007669"/>
    <property type="project" value="UniProtKB-EC"/>
</dbReference>
<dbReference type="PIRSF" id="PIRSF000478">
    <property type="entry name" value="TP_PyNP"/>
    <property type="match status" value="1"/>
</dbReference>
<protein>
    <recommendedName>
        <fullName evidence="3 7">Thymidine phosphorylase</fullName>
        <ecNumber evidence="3 7">2.4.2.4</ecNumber>
    </recommendedName>
    <alternativeName>
        <fullName evidence="7">TdRPase</fullName>
    </alternativeName>
</protein>
<dbReference type="SUPFAM" id="SSF54680">
    <property type="entry name" value="Pyrimidine nucleoside phosphorylase C-terminal domain"/>
    <property type="match status" value="1"/>
</dbReference>
<keyword evidence="5 7" id="KW-0808">Transferase</keyword>
<organism evidence="9 10">
    <name type="scientific">Peteryoungia desertarenae</name>
    <dbReference type="NCBI Taxonomy" id="1813451"/>
    <lineage>
        <taxon>Bacteria</taxon>
        <taxon>Pseudomonadati</taxon>
        <taxon>Pseudomonadota</taxon>
        <taxon>Alphaproteobacteria</taxon>
        <taxon>Hyphomicrobiales</taxon>
        <taxon>Rhizobiaceae</taxon>
        <taxon>Peteryoungia</taxon>
    </lineage>
</organism>
<dbReference type="Pfam" id="PF07831">
    <property type="entry name" value="PYNP_C"/>
    <property type="match status" value="1"/>
</dbReference>
<evidence type="ECO:0000256" key="3">
    <source>
        <dbReference type="ARBA" id="ARBA00011892"/>
    </source>
</evidence>
<accession>A0ABX6QKJ3</accession>
<dbReference type="InterPro" id="IPR036566">
    <property type="entry name" value="PYNP-like_C_sf"/>
</dbReference>
<feature type="domain" description="Pyrimidine nucleoside phosphorylase C-terminal" evidence="8">
    <location>
        <begin position="347"/>
        <end position="421"/>
    </location>
</feature>
<dbReference type="EC" id="2.4.2.4" evidence="3 7"/>
<dbReference type="InterPro" id="IPR013102">
    <property type="entry name" value="PYNP_C"/>
</dbReference>
<dbReference type="InterPro" id="IPR000312">
    <property type="entry name" value="Glycosyl_Trfase_fam3"/>
</dbReference>
<dbReference type="SMART" id="SM00941">
    <property type="entry name" value="PYNP_C"/>
    <property type="match status" value="1"/>
</dbReference>
<dbReference type="InterPro" id="IPR035902">
    <property type="entry name" value="Nuc_phospho_transferase"/>
</dbReference>
<proteinExistence type="inferred from homology"/>
<dbReference type="NCBIfam" id="TIGR02643">
    <property type="entry name" value="T_phosphoryl"/>
    <property type="match status" value="1"/>
</dbReference>
<dbReference type="Gene3D" id="3.90.1170.30">
    <property type="entry name" value="Pyrimidine nucleoside phosphorylase-like, C-terminal domain"/>
    <property type="match status" value="1"/>
</dbReference>
<name>A0ABX6QKJ3_9HYPH</name>
<comment type="function">
    <text evidence="7">The enzymes which catalyze the reversible phosphorolysis of pyrimidine nucleosides are involved in the degradation of these compounds and in their utilization as carbon and energy sources, or in the rescue of pyrimidine bases for nucleotide synthesis.</text>
</comment>
<dbReference type="InterPro" id="IPR018090">
    <property type="entry name" value="Pyrmidine_PPas_bac/euk"/>
</dbReference>
<dbReference type="SUPFAM" id="SSF52418">
    <property type="entry name" value="Nucleoside phosphorylase/phosphoribosyltransferase catalytic domain"/>
    <property type="match status" value="1"/>
</dbReference>
<dbReference type="InterPro" id="IPR017459">
    <property type="entry name" value="Glycosyl_Trfase_fam3_N_dom"/>
</dbReference>
<evidence type="ECO:0000313" key="9">
    <source>
        <dbReference type="EMBL" id="QLF69073.1"/>
    </source>
</evidence>
<comment type="subunit">
    <text evidence="2 7">Homodimer.</text>
</comment>
<dbReference type="PANTHER" id="PTHR10515:SF0">
    <property type="entry name" value="THYMIDINE PHOSPHORYLASE"/>
    <property type="match status" value="1"/>
</dbReference>
<dbReference type="InterPro" id="IPR013465">
    <property type="entry name" value="Thymidine_Pase"/>
</dbReference>
<evidence type="ECO:0000313" key="10">
    <source>
        <dbReference type="Proteomes" id="UP000308530"/>
    </source>
</evidence>
<dbReference type="NCBIfam" id="NF004490">
    <property type="entry name" value="PRK05820.1"/>
    <property type="match status" value="1"/>
</dbReference>